<feature type="active site" description="Proton donor; for dehydratase activity" evidence="1">
    <location>
        <position position="214"/>
    </location>
</feature>
<feature type="domain" description="PKS/mFAS DH" evidence="2">
    <location>
        <begin position="12"/>
        <end position="288"/>
    </location>
</feature>
<reference evidence="3 4" key="1">
    <citation type="submission" date="2021-08" db="EMBL/GenBank/DDBJ databases">
        <title>The genome sequence of Chitinophaga sp. B61.</title>
        <authorList>
            <person name="Zhang X."/>
        </authorList>
    </citation>
    <scope>NUCLEOTIDE SEQUENCE [LARGE SCALE GENOMIC DNA]</scope>
    <source>
        <strain evidence="3 4">B61</strain>
    </source>
</reference>
<evidence type="ECO:0000313" key="4">
    <source>
        <dbReference type="Proteomes" id="UP000812961"/>
    </source>
</evidence>
<evidence type="ECO:0000259" key="2">
    <source>
        <dbReference type="PROSITE" id="PS52019"/>
    </source>
</evidence>
<dbReference type="SMART" id="SM00826">
    <property type="entry name" value="PKS_DH"/>
    <property type="match status" value="1"/>
</dbReference>
<dbReference type="InterPro" id="IPR049900">
    <property type="entry name" value="PKS_mFAS_DH"/>
</dbReference>
<comment type="caution">
    <text evidence="3">The sequence shown here is derived from an EMBL/GenBank/DDBJ whole genome shotgun (WGS) entry which is preliminary data.</text>
</comment>
<dbReference type="PROSITE" id="PS52019">
    <property type="entry name" value="PKS_MFAS_DH"/>
    <property type="match status" value="1"/>
</dbReference>
<protein>
    <submittedName>
        <fullName evidence="3">Polyketide synthase dehydratase domain-containing protein</fullName>
    </submittedName>
</protein>
<evidence type="ECO:0000256" key="1">
    <source>
        <dbReference type="PROSITE-ProRule" id="PRU01363"/>
    </source>
</evidence>
<proteinExistence type="predicted"/>
<dbReference type="Pfam" id="PF21089">
    <property type="entry name" value="PKS_DH_N"/>
    <property type="match status" value="1"/>
</dbReference>
<dbReference type="InterPro" id="IPR020807">
    <property type="entry name" value="PKS_DH"/>
</dbReference>
<dbReference type="InterPro" id="IPR049551">
    <property type="entry name" value="PKS_DH_C"/>
</dbReference>
<dbReference type="RefSeq" id="WP_220252519.1">
    <property type="nucleotide sequence ID" value="NZ_JAICCF010000004.1"/>
</dbReference>
<dbReference type="Pfam" id="PF14765">
    <property type="entry name" value="PS-DH"/>
    <property type="match status" value="1"/>
</dbReference>
<dbReference type="InterPro" id="IPR049552">
    <property type="entry name" value="PKS_DH_N"/>
</dbReference>
<keyword evidence="4" id="KW-1185">Reference proteome</keyword>
<name>A0ABS7GKM6_9BACT</name>
<dbReference type="Gene3D" id="3.10.129.110">
    <property type="entry name" value="Polyketide synthase dehydratase"/>
    <property type="match status" value="1"/>
</dbReference>
<feature type="active site" description="Proton acceptor; for dehydratase activity" evidence="1">
    <location>
        <position position="44"/>
    </location>
</feature>
<gene>
    <name evidence="3" type="ORF">K1Y79_22860</name>
</gene>
<feature type="region of interest" description="N-terminal hotdog fold" evidence="1">
    <location>
        <begin position="12"/>
        <end position="134"/>
    </location>
</feature>
<dbReference type="EMBL" id="JAICCF010000004">
    <property type="protein sequence ID" value="MBW8687197.1"/>
    <property type="molecule type" value="Genomic_DNA"/>
</dbReference>
<feature type="region of interest" description="C-terminal hotdog fold" evidence="1">
    <location>
        <begin position="157"/>
        <end position="288"/>
    </location>
</feature>
<dbReference type="Proteomes" id="UP000812961">
    <property type="component" value="Unassembled WGS sequence"/>
</dbReference>
<dbReference type="InterPro" id="IPR042104">
    <property type="entry name" value="PKS_dehydratase_sf"/>
</dbReference>
<organism evidence="3 4">
    <name type="scientific">Chitinophaga rhizophila</name>
    <dbReference type="NCBI Taxonomy" id="2866212"/>
    <lineage>
        <taxon>Bacteria</taxon>
        <taxon>Pseudomonadati</taxon>
        <taxon>Bacteroidota</taxon>
        <taxon>Chitinophagia</taxon>
        <taxon>Chitinophagales</taxon>
        <taxon>Chitinophagaceae</taxon>
        <taxon>Chitinophaga</taxon>
    </lineage>
</organism>
<sequence length="293" mass="32748">MDRSLADTAAAEQVFFPSYVRQGKDQCTFEMTLSAKHHWMLREHRIGQFSALPATGFLELAFAACRLYFHWFAIEITKLTISQPLLMQPDEEAKLRILFTGDADQATFSITCLRSDGNSAVHVTGTAARVVGNTDLKFDVAACKTVYQTMASHEQQTGVATDAHVAYQLAFGRRWLDVYRQVWRSADKGIALLSLDPAFVSDVDTYLLHPALLDVAITLLLDNPMLAPFQFRSIRHYRPLPAQYYCHATSRSAAGGIETDIVIADVEGNILLEIDKYYLLEVSEDQLTSMTGN</sequence>
<evidence type="ECO:0000313" key="3">
    <source>
        <dbReference type="EMBL" id="MBW8687197.1"/>
    </source>
</evidence>
<accession>A0ABS7GKM6</accession>